<protein>
    <recommendedName>
        <fullName evidence="7">Cation/H+ exchanger transmembrane domain-containing protein</fullName>
    </recommendedName>
</protein>
<sequence>MPTLDVSELNIVIAVLGAFTILYGIISVKIKQKWYLGEALPALVMGIILGPIAAKFIDSQRWGSAVKDQTGDITLGLTRVVIGVQLVMAGYQLPAKYPWHRWKYELWKDGFTSSFSVLSSVLKWIDCESFLLYPTALGLFIIDFTGCAGLDDLLACFCAGAALNWNGNYLDETFKRHDEVNSCIDVLLNFGGFMYIGAILLWDEFNQPDITGITYGRLMILGLLVLLLRCIPAMMVMYKLMPNTVKTWQEALFMGYFGPIGIDGVFYVEHALHLFPKVDAAETHGEEDLLRAMGPVVYFLVHFSIKVPPIVETDPVTERRLSVSDPLPNNAHLDPRTASVVRHNRFSRATSRDGGISFDDLERRFAKSEHAVSRSRAAPTTPVWRLTGATDGSEETLKDQDGTAMGNKDVESQGERREKSIAFVEENALQGRQRGDDAWGTPEYAVQSRF</sequence>
<evidence type="ECO:0000256" key="4">
    <source>
        <dbReference type="ARBA" id="ARBA00023136"/>
    </source>
</evidence>
<feature type="region of interest" description="Disordered" evidence="5">
    <location>
        <begin position="385"/>
        <end position="450"/>
    </location>
</feature>
<name>A0A6A5SWD9_9PLEO</name>
<dbReference type="OrthoDB" id="5327978at2759"/>
<dbReference type="GO" id="GO:0042391">
    <property type="term" value="P:regulation of membrane potential"/>
    <property type="evidence" value="ECO:0007669"/>
    <property type="project" value="InterPro"/>
</dbReference>
<evidence type="ECO:0000259" key="7">
    <source>
        <dbReference type="Pfam" id="PF00999"/>
    </source>
</evidence>
<dbReference type="GO" id="GO:0005886">
    <property type="term" value="C:plasma membrane"/>
    <property type="evidence" value="ECO:0007669"/>
    <property type="project" value="InterPro"/>
</dbReference>
<dbReference type="PANTHER" id="PTHR31382">
    <property type="entry name" value="NA(+)/H(+) ANTIPORTER"/>
    <property type="match status" value="1"/>
</dbReference>
<feature type="domain" description="Cation/H+ exchanger transmembrane" evidence="7">
    <location>
        <begin position="121"/>
        <end position="261"/>
    </location>
</feature>
<proteinExistence type="predicted"/>
<evidence type="ECO:0000256" key="6">
    <source>
        <dbReference type="SAM" id="Phobius"/>
    </source>
</evidence>
<keyword evidence="9" id="KW-1185">Reference proteome</keyword>
<keyword evidence="3 6" id="KW-1133">Transmembrane helix</keyword>
<dbReference type="PANTHER" id="PTHR31382:SF3">
    <property type="entry name" value="SODIUM ION_PROTON EXCHANGER (EUROFUNG)"/>
    <property type="match status" value="1"/>
</dbReference>
<dbReference type="Proteomes" id="UP000800038">
    <property type="component" value="Unassembled WGS sequence"/>
</dbReference>
<feature type="transmembrane region" description="Helical" evidence="6">
    <location>
        <begin position="214"/>
        <end position="238"/>
    </location>
</feature>
<feature type="compositionally biased region" description="Basic and acidic residues" evidence="5">
    <location>
        <begin position="408"/>
        <end position="420"/>
    </location>
</feature>
<reference evidence="8" key="1">
    <citation type="journal article" date="2020" name="Stud. Mycol.">
        <title>101 Dothideomycetes genomes: a test case for predicting lifestyles and emergence of pathogens.</title>
        <authorList>
            <person name="Haridas S."/>
            <person name="Albert R."/>
            <person name="Binder M."/>
            <person name="Bloem J."/>
            <person name="Labutti K."/>
            <person name="Salamov A."/>
            <person name="Andreopoulos B."/>
            <person name="Baker S."/>
            <person name="Barry K."/>
            <person name="Bills G."/>
            <person name="Bluhm B."/>
            <person name="Cannon C."/>
            <person name="Castanera R."/>
            <person name="Culley D."/>
            <person name="Daum C."/>
            <person name="Ezra D."/>
            <person name="Gonzalez J."/>
            <person name="Henrissat B."/>
            <person name="Kuo A."/>
            <person name="Liang C."/>
            <person name="Lipzen A."/>
            <person name="Lutzoni F."/>
            <person name="Magnuson J."/>
            <person name="Mondo S."/>
            <person name="Nolan M."/>
            <person name="Ohm R."/>
            <person name="Pangilinan J."/>
            <person name="Park H.-J."/>
            <person name="Ramirez L."/>
            <person name="Alfaro M."/>
            <person name="Sun H."/>
            <person name="Tritt A."/>
            <person name="Yoshinaga Y."/>
            <person name="Zwiers L.-H."/>
            <person name="Turgeon B."/>
            <person name="Goodwin S."/>
            <person name="Spatafora J."/>
            <person name="Crous P."/>
            <person name="Grigoriev I."/>
        </authorList>
    </citation>
    <scope>NUCLEOTIDE SEQUENCE</scope>
    <source>
        <strain evidence="8">CBS 161.51</strain>
    </source>
</reference>
<keyword evidence="4 6" id="KW-0472">Membrane</keyword>
<feature type="transmembrane region" description="Helical" evidence="6">
    <location>
        <begin position="6"/>
        <end position="28"/>
    </location>
</feature>
<gene>
    <name evidence="8" type="ORF">EJ02DRAFT_420540</name>
</gene>
<feature type="transmembrane region" description="Helical" evidence="6">
    <location>
        <begin position="35"/>
        <end position="53"/>
    </location>
</feature>
<feature type="transmembrane region" description="Helical" evidence="6">
    <location>
        <begin position="183"/>
        <end position="202"/>
    </location>
</feature>
<dbReference type="GO" id="GO:0036376">
    <property type="term" value="P:sodium ion export across plasma membrane"/>
    <property type="evidence" value="ECO:0007669"/>
    <property type="project" value="InterPro"/>
</dbReference>
<evidence type="ECO:0000256" key="2">
    <source>
        <dbReference type="ARBA" id="ARBA00022692"/>
    </source>
</evidence>
<keyword evidence="2 6" id="KW-0812">Transmembrane</keyword>
<evidence type="ECO:0000256" key="1">
    <source>
        <dbReference type="ARBA" id="ARBA00004141"/>
    </source>
</evidence>
<dbReference type="Pfam" id="PF00999">
    <property type="entry name" value="Na_H_Exchanger"/>
    <property type="match status" value="1"/>
</dbReference>
<comment type="subcellular location">
    <subcellularLocation>
        <location evidence="1">Membrane</location>
        <topology evidence="1">Multi-pass membrane protein</topology>
    </subcellularLocation>
</comment>
<dbReference type="EMBL" id="ML976018">
    <property type="protein sequence ID" value="KAF1944210.1"/>
    <property type="molecule type" value="Genomic_DNA"/>
</dbReference>
<evidence type="ECO:0000313" key="8">
    <source>
        <dbReference type="EMBL" id="KAF1944210.1"/>
    </source>
</evidence>
<dbReference type="GO" id="GO:0120029">
    <property type="term" value="P:proton export across plasma membrane"/>
    <property type="evidence" value="ECO:0007669"/>
    <property type="project" value="InterPro"/>
</dbReference>
<accession>A0A6A5SWD9</accession>
<dbReference type="GO" id="GO:0015385">
    <property type="term" value="F:sodium:proton antiporter activity"/>
    <property type="evidence" value="ECO:0007669"/>
    <property type="project" value="InterPro"/>
</dbReference>
<evidence type="ECO:0000256" key="3">
    <source>
        <dbReference type="ARBA" id="ARBA00022989"/>
    </source>
</evidence>
<evidence type="ECO:0000313" key="9">
    <source>
        <dbReference type="Proteomes" id="UP000800038"/>
    </source>
</evidence>
<feature type="transmembrane region" description="Helical" evidence="6">
    <location>
        <begin position="73"/>
        <end position="93"/>
    </location>
</feature>
<organism evidence="8 9">
    <name type="scientific">Clathrospora elynae</name>
    <dbReference type="NCBI Taxonomy" id="706981"/>
    <lineage>
        <taxon>Eukaryota</taxon>
        <taxon>Fungi</taxon>
        <taxon>Dikarya</taxon>
        <taxon>Ascomycota</taxon>
        <taxon>Pezizomycotina</taxon>
        <taxon>Dothideomycetes</taxon>
        <taxon>Pleosporomycetidae</taxon>
        <taxon>Pleosporales</taxon>
        <taxon>Diademaceae</taxon>
        <taxon>Clathrospora</taxon>
    </lineage>
</organism>
<dbReference type="AlphaFoldDB" id="A0A6A5SWD9"/>
<dbReference type="InterPro" id="IPR004712">
    <property type="entry name" value="Na+/H+_antiporter_fungi"/>
</dbReference>
<evidence type="ECO:0000256" key="5">
    <source>
        <dbReference type="SAM" id="MobiDB-lite"/>
    </source>
</evidence>
<dbReference type="InterPro" id="IPR006153">
    <property type="entry name" value="Cation/H_exchanger_TM"/>
</dbReference>